<feature type="transmembrane region" description="Helical" evidence="3">
    <location>
        <begin position="193"/>
        <end position="213"/>
    </location>
</feature>
<reference evidence="4" key="2">
    <citation type="submission" date="2023-01" db="EMBL/GenBank/DDBJ databases">
        <authorList>
            <person name="Sun Q."/>
            <person name="Evtushenko L."/>
        </authorList>
    </citation>
    <scope>NUCLEOTIDE SEQUENCE</scope>
    <source>
        <strain evidence="4">VKM B-1499</strain>
    </source>
</reference>
<keyword evidence="3" id="KW-1133">Transmembrane helix</keyword>
<evidence type="ECO:0000313" key="4">
    <source>
        <dbReference type="EMBL" id="GLK49962.1"/>
    </source>
</evidence>
<dbReference type="Proteomes" id="UP001143509">
    <property type="component" value="Unassembled WGS sequence"/>
</dbReference>
<evidence type="ECO:0000313" key="5">
    <source>
        <dbReference type="Proteomes" id="UP001143509"/>
    </source>
</evidence>
<sequence>MKSRNRPPLKLTDEDAVAPVEAPDDAAVETEVEQTPIEAETPPEPSLELDPLPAPPPERPISERRRRRMAEEARQAQLRAAAPPPPLQQPAPEDLVAEASEEPPLASPEIIAEPTPDSTAAVEMAVTAGQPPAPSDMTWPPMLRSSVSERASTAARSQTAYLIAALASTLWVGGVASWAAFELGASGAELDPLRLAIYGLIALAPVGLVIMLAHALRQGAGLAAETRRARDLAEALVAPTALAAQQTGQVLSTLRSDIDHAALAAESARNDMALLRQALMEETNRLNEAAENAGRTARRLTENLARERDQMQTLGLHLDSQATSVIDAVERQSRMVADASDLAQAQLREAEAALAARAADLAAAAGEAQDAARVAADDLARQTIRLENAGTGVAEQIQSVEEGLSQQRAALVTAAYALRTDQEDFSAQVESQRAQFVENLSATRTAHDEMNRTSQVSIESLREILEAAGDQFRALVDMSQREADGFDAATKVSLDRFEALAADARDTLMEETRRALEQMRATAEDSRAAAADASEQARLRADRLGEALFEAAQKADQAADARIEDARRIVGETSGLVDKAGERMVQRLESLVDRLNSALSEIDTAVADVDERAARLPEQARARVEAVRASVEQGLSSLAAASRKAAEDTEALDIGFQERVRRNYDMLTEAVRLMGVVSGDAPASRHREPLAEPERTRPSRPSLDESSQERAGDRSFGLRNRLRLSPAEAPRPTPAPEGGLDWNDLVSDGQDEAPLELERPAVDAADSVALSDRVAAAIRRMGVDPNALLPRSRVEEAARLFGGGDPDGARRIVRRVAPAAVRSVSRRVLSDPELRADAERYVVVFSQDLAAYARSGDAQAVQNRLASDSGRAFMLLDAAVGDLG</sequence>
<feature type="compositionally biased region" description="Acidic residues" evidence="2">
    <location>
        <begin position="22"/>
        <end position="32"/>
    </location>
</feature>
<feature type="coiled-coil region" evidence="1">
    <location>
        <begin position="265"/>
        <end position="310"/>
    </location>
</feature>
<feature type="region of interest" description="Disordered" evidence="2">
    <location>
        <begin position="1"/>
        <end position="112"/>
    </location>
</feature>
<evidence type="ECO:0000256" key="1">
    <source>
        <dbReference type="SAM" id="Coils"/>
    </source>
</evidence>
<comment type="caution">
    <text evidence="4">The sequence shown here is derived from an EMBL/GenBank/DDBJ whole genome shotgun (WGS) entry which is preliminary data.</text>
</comment>
<dbReference type="EMBL" id="BSFD01000011">
    <property type="protein sequence ID" value="GLK49962.1"/>
    <property type="molecule type" value="Genomic_DNA"/>
</dbReference>
<keyword evidence="1" id="KW-0175">Coiled coil</keyword>
<feature type="transmembrane region" description="Helical" evidence="3">
    <location>
        <begin position="160"/>
        <end position="181"/>
    </location>
</feature>
<protein>
    <recommendedName>
        <fullName evidence="6">TipN</fullName>
    </recommendedName>
</protein>
<keyword evidence="5" id="KW-1185">Reference proteome</keyword>
<accession>A0ABQ5TCV7</accession>
<name>A0ABQ5TCV7_9CAUL</name>
<keyword evidence="3" id="KW-0472">Membrane</keyword>
<organism evidence="4 5">
    <name type="scientific">Brevundimonas intermedia</name>
    <dbReference type="NCBI Taxonomy" id="74315"/>
    <lineage>
        <taxon>Bacteria</taxon>
        <taxon>Pseudomonadati</taxon>
        <taxon>Pseudomonadota</taxon>
        <taxon>Alphaproteobacteria</taxon>
        <taxon>Caulobacterales</taxon>
        <taxon>Caulobacteraceae</taxon>
        <taxon>Brevundimonas</taxon>
    </lineage>
</organism>
<feature type="compositionally biased region" description="Low complexity" evidence="2">
    <location>
        <begin position="102"/>
        <end position="112"/>
    </location>
</feature>
<proteinExistence type="predicted"/>
<evidence type="ECO:0000256" key="2">
    <source>
        <dbReference type="SAM" id="MobiDB-lite"/>
    </source>
</evidence>
<dbReference type="RefSeq" id="WP_271166130.1">
    <property type="nucleotide sequence ID" value="NZ_BSFD01000011.1"/>
</dbReference>
<gene>
    <name evidence="4" type="ORF">GCM10017620_29360</name>
</gene>
<evidence type="ECO:0000256" key="3">
    <source>
        <dbReference type="SAM" id="Phobius"/>
    </source>
</evidence>
<reference evidence="4" key="1">
    <citation type="journal article" date="2014" name="Int. J. Syst. Evol. Microbiol.">
        <title>Complete genome of a new Firmicutes species belonging to the dominant human colonic microbiota ('Ruminococcus bicirculans') reveals two chromosomes and a selective capacity to utilize plant glucans.</title>
        <authorList>
            <consortium name="NISC Comparative Sequencing Program"/>
            <person name="Wegmann U."/>
            <person name="Louis P."/>
            <person name="Goesmann A."/>
            <person name="Henrissat B."/>
            <person name="Duncan S.H."/>
            <person name="Flint H.J."/>
        </authorList>
    </citation>
    <scope>NUCLEOTIDE SEQUENCE</scope>
    <source>
        <strain evidence="4">VKM B-1499</strain>
    </source>
</reference>
<keyword evidence="3" id="KW-0812">Transmembrane</keyword>
<evidence type="ECO:0008006" key="6">
    <source>
        <dbReference type="Google" id="ProtNLM"/>
    </source>
</evidence>
<feature type="region of interest" description="Disordered" evidence="2">
    <location>
        <begin position="679"/>
        <end position="747"/>
    </location>
</feature>
<feature type="coiled-coil region" evidence="1">
    <location>
        <begin position="494"/>
        <end position="536"/>
    </location>
</feature>
<feature type="compositionally biased region" description="Basic and acidic residues" evidence="2">
    <location>
        <begin position="683"/>
        <end position="697"/>
    </location>
</feature>